<reference evidence="2 3" key="1">
    <citation type="submission" date="2016-07" db="EMBL/GenBank/DDBJ databases">
        <title>Pervasive Adenine N6-methylation of Active Genes in Fungi.</title>
        <authorList>
            <consortium name="DOE Joint Genome Institute"/>
            <person name="Mondo S.J."/>
            <person name="Dannebaum R.O."/>
            <person name="Kuo R.C."/>
            <person name="Labutti K."/>
            <person name="Haridas S."/>
            <person name="Kuo A."/>
            <person name="Salamov A."/>
            <person name="Ahrendt S.R."/>
            <person name="Lipzen A."/>
            <person name="Sullivan W."/>
            <person name="Andreopoulos W.B."/>
            <person name="Clum A."/>
            <person name="Lindquist E."/>
            <person name="Daum C."/>
            <person name="Ramamoorthy G.K."/>
            <person name="Gryganskyi A."/>
            <person name="Culley D."/>
            <person name="Magnuson J.K."/>
            <person name="James T.Y."/>
            <person name="O'Malley M.A."/>
            <person name="Stajich J.E."/>
            <person name="Spatafora J.W."/>
            <person name="Visel A."/>
            <person name="Grigoriev I.V."/>
        </authorList>
    </citation>
    <scope>NUCLEOTIDE SEQUENCE [LARGE SCALE GENOMIC DNA]</scope>
    <source>
        <strain evidence="2 3">JEL800</strain>
    </source>
</reference>
<dbReference type="SUPFAM" id="SSF47769">
    <property type="entry name" value="SAM/Pointed domain"/>
    <property type="match status" value="1"/>
</dbReference>
<dbReference type="InterPro" id="IPR050357">
    <property type="entry name" value="Arrestin_domain-protein"/>
</dbReference>
<dbReference type="PROSITE" id="PS50105">
    <property type="entry name" value="SAM_DOMAIN"/>
    <property type="match status" value="1"/>
</dbReference>
<proteinExistence type="predicted"/>
<evidence type="ECO:0000313" key="2">
    <source>
        <dbReference type="EMBL" id="ORY48074.1"/>
    </source>
</evidence>
<dbReference type="OrthoDB" id="2139176at2759"/>
<sequence>MSIQTFNLSGIGLNLSSEGDIVAYAGWGTESTLEAQVELQSNERLLSPKIRIEFKGVVETYWDNRSRLASHPSSKNYPITHAVRTFHHLAAVIFDEAVLDPSPGGSSTLIPFSFDLPMTDLPPSFYSVSGAIYYFIKCTLTFSTGFSFINKSRELVVPVRIHMPDSAKLQMTRHLRQLTHTGQETTDRIYYSLTIPTLVVYVGDALNVNLQIHSTPIGTRLREVHLTLTPIVAYYNNAGFAHRATFPSPISEIVERFDDSSTSFNTTMRFSLNVDSDTALLTFESPLIISKTYLRLTMTLDNAQEPNIVKEIPITVLPRLYSSSLPVPDIVVSPPTPLPLTPSIPHGNMDFTDADEILTIHSPPEYTALSYEPTSPSDETLNLPEAITTKLKSNSPTSWNVDQVAEWVLTMGGSDELAKTFVDQAIDGSVLVTLTGNDLRNELGMKQLGPRKKMELAIQQMRASSEE</sequence>
<dbReference type="GO" id="GO:0005829">
    <property type="term" value="C:cytosol"/>
    <property type="evidence" value="ECO:0007669"/>
    <property type="project" value="TreeGrafter"/>
</dbReference>
<accession>A0A1Y2CMJ9</accession>
<dbReference type="InterPro" id="IPR014752">
    <property type="entry name" value="Arrestin-like_C"/>
</dbReference>
<gene>
    <name evidence="2" type="ORF">BCR33DRAFT_848135</name>
</gene>
<dbReference type="PANTHER" id="PTHR11188">
    <property type="entry name" value="ARRESTIN DOMAIN CONTAINING PROTEIN"/>
    <property type="match status" value="1"/>
</dbReference>
<evidence type="ECO:0000313" key="3">
    <source>
        <dbReference type="Proteomes" id="UP000193642"/>
    </source>
</evidence>
<dbReference type="STRING" id="329046.A0A1Y2CMJ9"/>
<protein>
    <recommendedName>
        <fullName evidence="1">SAM domain-containing protein</fullName>
    </recommendedName>
</protein>
<feature type="domain" description="SAM" evidence="1">
    <location>
        <begin position="399"/>
        <end position="464"/>
    </location>
</feature>
<keyword evidence="3" id="KW-1185">Reference proteome</keyword>
<dbReference type="PANTHER" id="PTHR11188:SF17">
    <property type="entry name" value="FI21816P1"/>
    <property type="match status" value="1"/>
</dbReference>
<organism evidence="2 3">
    <name type="scientific">Rhizoclosmatium globosum</name>
    <dbReference type="NCBI Taxonomy" id="329046"/>
    <lineage>
        <taxon>Eukaryota</taxon>
        <taxon>Fungi</taxon>
        <taxon>Fungi incertae sedis</taxon>
        <taxon>Chytridiomycota</taxon>
        <taxon>Chytridiomycota incertae sedis</taxon>
        <taxon>Chytridiomycetes</taxon>
        <taxon>Chytridiales</taxon>
        <taxon>Chytriomycetaceae</taxon>
        <taxon>Rhizoclosmatium</taxon>
    </lineage>
</organism>
<dbReference type="InterPro" id="IPR011021">
    <property type="entry name" value="Arrestin-like_N"/>
</dbReference>
<dbReference type="Pfam" id="PF00339">
    <property type="entry name" value="Arrestin_N"/>
    <property type="match status" value="1"/>
</dbReference>
<dbReference type="GO" id="GO:0031625">
    <property type="term" value="F:ubiquitin protein ligase binding"/>
    <property type="evidence" value="ECO:0007669"/>
    <property type="project" value="TreeGrafter"/>
</dbReference>
<evidence type="ECO:0000259" key="1">
    <source>
        <dbReference type="PROSITE" id="PS50105"/>
    </source>
</evidence>
<dbReference type="GO" id="GO:0005886">
    <property type="term" value="C:plasma membrane"/>
    <property type="evidence" value="ECO:0007669"/>
    <property type="project" value="TreeGrafter"/>
</dbReference>
<dbReference type="SMART" id="SM00454">
    <property type="entry name" value="SAM"/>
    <property type="match status" value="1"/>
</dbReference>
<comment type="caution">
    <text evidence="2">The sequence shown here is derived from an EMBL/GenBank/DDBJ whole genome shotgun (WGS) entry which is preliminary data.</text>
</comment>
<dbReference type="GO" id="GO:0070086">
    <property type="term" value="P:ubiquitin-dependent endocytosis"/>
    <property type="evidence" value="ECO:0007669"/>
    <property type="project" value="TreeGrafter"/>
</dbReference>
<name>A0A1Y2CMJ9_9FUNG</name>
<dbReference type="EMBL" id="MCGO01000012">
    <property type="protein sequence ID" value="ORY48074.1"/>
    <property type="molecule type" value="Genomic_DNA"/>
</dbReference>
<dbReference type="Proteomes" id="UP000193642">
    <property type="component" value="Unassembled WGS sequence"/>
</dbReference>
<dbReference type="Pfam" id="PF00536">
    <property type="entry name" value="SAM_1"/>
    <property type="match status" value="1"/>
</dbReference>
<dbReference type="GO" id="GO:0030674">
    <property type="term" value="F:protein-macromolecule adaptor activity"/>
    <property type="evidence" value="ECO:0007669"/>
    <property type="project" value="TreeGrafter"/>
</dbReference>
<dbReference type="InterPro" id="IPR013761">
    <property type="entry name" value="SAM/pointed_sf"/>
</dbReference>
<dbReference type="InterPro" id="IPR001660">
    <property type="entry name" value="SAM"/>
</dbReference>
<dbReference type="Gene3D" id="1.10.150.50">
    <property type="entry name" value="Transcription Factor, Ets-1"/>
    <property type="match status" value="1"/>
</dbReference>
<dbReference type="Gene3D" id="2.60.40.640">
    <property type="match status" value="1"/>
</dbReference>
<dbReference type="AlphaFoldDB" id="A0A1Y2CMJ9"/>